<protein>
    <submittedName>
        <fullName evidence="2">Sigma-70 region 2</fullName>
    </submittedName>
</protein>
<dbReference type="Proteomes" id="UP000182135">
    <property type="component" value="Unassembled WGS sequence"/>
</dbReference>
<reference evidence="2 3" key="1">
    <citation type="submission" date="2016-10" db="EMBL/GenBank/DDBJ databases">
        <authorList>
            <person name="de Groot N.N."/>
        </authorList>
    </citation>
    <scope>NUCLEOTIDE SEQUENCE [LARGE SCALE GENOMIC DNA]</scope>
    <source>
        <strain evidence="2 3">NLAE-zl-G419</strain>
    </source>
</reference>
<name>A0A1I2KSU6_9CLOT</name>
<proteinExistence type="predicted"/>
<dbReference type="GO" id="GO:0003700">
    <property type="term" value="F:DNA-binding transcription factor activity"/>
    <property type="evidence" value="ECO:0007669"/>
    <property type="project" value="InterPro"/>
</dbReference>
<dbReference type="STRING" id="1529.SAMN04487885_10746"/>
<dbReference type="GO" id="GO:0006352">
    <property type="term" value="P:DNA-templated transcription initiation"/>
    <property type="evidence" value="ECO:0007669"/>
    <property type="project" value="InterPro"/>
</dbReference>
<keyword evidence="3" id="KW-1185">Reference proteome</keyword>
<sequence>MRLSVEILIEKYKNNIYVIAFNLCKNAQDAEDVVQDTFIQYLSKK</sequence>
<dbReference type="Gene3D" id="1.10.1740.10">
    <property type="match status" value="1"/>
</dbReference>
<dbReference type="SUPFAM" id="SSF88946">
    <property type="entry name" value="Sigma2 domain of RNA polymerase sigma factors"/>
    <property type="match status" value="1"/>
</dbReference>
<dbReference type="EMBL" id="FOOE01000007">
    <property type="protein sequence ID" value="SFF70122.1"/>
    <property type="molecule type" value="Genomic_DNA"/>
</dbReference>
<organism evidence="2 3">
    <name type="scientific">Clostridium cadaveris</name>
    <dbReference type="NCBI Taxonomy" id="1529"/>
    <lineage>
        <taxon>Bacteria</taxon>
        <taxon>Bacillati</taxon>
        <taxon>Bacillota</taxon>
        <taxon>Clostridia</taxon>
        <taxon>Eubacteriales</taxon>
        <taxon>Clostridiaceae</taxon>
        <taxon>Clostridium</taxon>
    </lineage>
</organism>
<gene>
    <name evidence="2" type="ORF">SAMN04487885_10746</name>
</gene>
<dbReference type="RefSeq" id="WP_233429148.1">
    <property type="nucleotide sequence ID" value="NZ_BAAACD010000007.1"/>
</dbReference>
<evidence type="ECO:0000313" key="3">
    <source>
        <dbReference type="Proteomes" id="UP000182135"/>
    </source>
</evidence>
<dbReference type="AlphaFoldDB" id="A0A1I2KSU6"/>
<feature type="domain" description="RNA polymerase sigma-70 region 2" evidence="1">
    <location>
        <begin position="8"/>
        <end position="40"/>
    </location>
</feature>
<dbReference type="GeneID" id="96992055"/>
<dbReference type="Pfam" id="PF04542">
    <property type="entry name" value="Sigma70_r2"/>
    <property type="match status" value="1"/>
</dbReference>
<dbReference type="InterPro" id="IPR013325">
    <property type="entry name" value="RNA_pol_sigma_r2"/>
</dbReference>
<evidence type="ECO:0000313" key="2">
    <source>
        <dbReference type="EMBL" id="SFF70122.1"/>
    </source>
</evidence>
<evidence type="ECO:0000259" key="1">
    <source>
        <dbReference type="Pfam" id="PF04542"/>
    </source>
</evidence>
<dbReference type="InterPro" id="IPR007627">
    <property type="entry name" value="RNA_pol_sigma70_r2"/>
</dbReference>
<accession>A0A1I2KSU6</accession>